<organism evidence="2">
    <name type="scientific">Roseihalotalea indica</name>
    <dbReference type="NCBI Taxonomy" id="2867963"/>
    <lineage>
        <taxon>Bacteria</taxon>
        <taxon>Pseudomonadati</taxon>
        <taxon>Bacteroidota</taxon>
        <taxon>Cytophagia</taxon>
        <taxon>Cytophagales</taxon>
        <taxon>Catalimonadaceae</taxon>
        <taxon>Roseihalotalea</taxon>
    </lineage>
</organism>
<dbReference type="PANTHER" id="PTHR35580">
    <property type="entry name" value="CELL SURFACE GLYCOPROTEIN (S-LAYER PROTEIN)-LIKE PROTEIN"/>
    <property type="match status" value="1"/>
</dbReference>
<reference evidence="2" key="1">
    <citation type="journal article" date="2023" name="Comput. Struct. Biotechnol. J.">
        <title>Discovery of a novel marine Bacteroidetes with a rich repertoire of carbohydrate-active enzymes.</title>
        <authorList>
            <person name="Chen B."/>
            <person name="Liu G."/>
            <person name="Chen Q."/>
            <person name="Wang H."/>
            <person name="Liu L."/>
            <person name="Tang K."/>
        </authorList>
    </citation>
    <scope>NUCLEOTIDE SEQUENCE</scope>
    <source>
        <strain evidence="2">TK19036</strain>
    </source>
</reference>
<sequence>MKTHKGSGYLHLRELAYDPDGFLYTAGYFQDTIAVEGDTLVSRGYSDIFILKYDTQGNIVWKKQLGSGLADERVFDLMCDQEGNIYLTGGFDGHSSFDGIKLSTIPWDAGNAFVAKLTSEGEVQWAKDIGGDRVNLFESGYSLYVDHQRNVYITGLYQKNLFVCKLDTDGRYIWKKYAGGDDPLVNGDSGHDIVADSAGNSYVVGHFLGKGYFGKHYMNSEEGGEGFLAKYNASGNVEWVTNFDGSSSTLRLDKNGDLIISGYIGKGSQLGNGEVDETGGMVAKISPSGKLYWAQVVPNYRGYDVSIDKMNNILVSGELFDTVKFNNQVYPPRGNDNHLVTSFSTHGNERWAFTIVDSLSPRGYANQILLDENDNLYIADIISDEGQLGCQKIKVQSETDPYLIKIKAIERFQLQGVSNVCLKGGGLFSLNTPPNTLKYAWKIPDSLENKITYINDSTLQVVFPQAGEFVLSVEGVLEEGCEKLKVSDYYQIKVHPPLEASQTISGRNSVCPGQQGEHYRVEASPYAEKYEWILPEGIILVENNENEIVVDYEGDFLSGEIRLQIKNYCHEAEFQQLGVSSDMSVADAQEISGPKQLCTEDQRVTYTVPEIEKAEEYRWNLPYGLIPGDNSHVTKNNSIDINVLEFSYGGSITVQGVNLCGEGKPSASFEVVVNQSPKKMGKISGPLNVCSGTSAVFEVSEVYGVDAYVWEFSEGMVSPAIQKYTTNLNRISLDILKDGYVTVYGKNECGAGEASSAFQVTTTGLSDFESPVILKDCNILYHEQPHIALQWYKDGAAIDTDSHQLLIQEPGLYSLKYVTQCGVLEDQIIIKWEDIEWFIPNVFTPNGDEQNDTFQLSENLYGSRLEVYNRWGKKVYVSDAYTNNWDGGRLPSGIYRYIVYPICFENPITGMVSILRQLN</sequence>
<name>A0AA49JJL8_9BACT</name>
<feature type="domain" description="PKD-like" evidence="1">
    <location>
        <begin position="500"/>
        <end position="577"/>
    </location>
</feature>
<dbReference type="Gene3D" id="2.120.10.30">
    <property type="entry name" value="TolB, C-terminal domain"/>
    <property type="match status" value="1"/>
</dbReference>
<protein>
    <submittedName>
        <fullName evidence="2">Gliding motility-associated C-terminal domain-containing protein</fullName>
    </submittedName>
</protein>
<proteinExistence type="predicted"/>
<dbReference type="Pfam" id="PF13585">
    <property type="entry name" value="CHU_C"/>
    <property type="match status" value="1"/>
</dbReference>
<feature type="domain" description="PKD-like" evidence="1">
    <location>
        <begin position="588"/>
        <end position="669"/>
    </location>
</feature>
<feature type="domain" description="PKD-like" evidence="1">
    <location>
        <begin position="677"/>
        <end position="757"/>
    </location>
</feature>
<dbReference type="Pfam" id="PF19408">
    <property type="entry name" value="PKD_6"/>
    <property type="match status" value="3"/>
</dbReference>
<dbReference type="AlphaFoldDB" id="A0AA49JJL8"/>
<accession>A0AA49JJL8</accession>
<dbReference type="InterPro" id="IPR045829">
    <property type="entry name" value="PKD_6"/>
</dbReference>
<dbReference type="InterPro" id="IPR052918">
    <property type="entry name" value="Motility_Chemotaxis_Reg"/>
</dbReference>
<dbReference type="EMBL" id="CP120682">
    <property type="protein sequence ID" value="WKN39849.1"/>
    <property type="molecule type" value="Genomic_DNA"/>
</dbReference>
<dbReference type="InterPro" id="IPR011042">
    <property type="entry name" value="6-blade_b-propeller_TolB-like"/>
</dbReference>
<evidence type="ECO:0000313" key="2">
    <source>
        <dbReference type="EMBL" id="WKN39849.1"/>
    </source>
</evidence>
<dbReference type="SUPFAM" id="SSF101898">
    <property type="entry name" value="NHL repeat"/>
    <property type="match status" value="1"/>
</dbReference>
<dbReference type="PANTHER" id="PTHR35580:SF1">
    <property type="entry name" value="PHYTASE-LIKE DOMAIN-CONTAINING PROTEIN"/>
    <property type="match status" value="1"/>
</dbReference>
<gene>
    <name evidence="2" type="ORF">K4G66_14230</name>
</gene>
<reference evidence="2" key="2">
    <citation type="journal article" date="2024" name="Antonie Van Leeuwenhoek">
        <title>Roseihalotalea indica gen. nov., sp. nov., a halophilic Bacteroidetes from mesopelagic Southwest Indian Ocean with higher carbohydrate metabolic potential.</title>
        <authorList>
            <person name="Chen B."/>
            <person name="Zhang M."/>
            <person name="Lin D."/>
            <person name="Ye J."/>
            <person name="Tang K."/>
        </authorList>
    </citation>
    <scope>NUCLEOTIDE SEQUENCE</scope>
    <source>
        <strain evidence="2">TK19036</strain>
    </source>
</reference>
<dbReference type="NCBIfam" id="TIGR04131">
    <property type="entry name" value="Bac_Flav_CTERM"/>
    <property type="match status" value="1"/>
</dbReference>
<evidence type="ECO:0000259" key="1">
    <source>
        <dbReference type="Pfam" id="PF19408"/>
    </source>
</evidence>
<dbReference type="InterPro" id="IPR026341">
    <property type="entry name" value="T9SS_type_B"/>
</dbReference>